<name>A0A377Q2G5_9HELI</name>
<dbReference type="Pfam" id="PF04085">
    <property type="entry name" value="MreC"/>
    <property type="match status" value="1"/>
</dbReference>
<accession>A0A377Q2G5</accession>
<evidence type="ECO:0000313" key="3">
    <source>
        <dbReference type="Proteomes" id="UP000255269"/>
    </source>
</evidence>
<dbReference type="Gene3D" id="2.40.10.350">
    <property type="entry name" value="Rod shape-determining protein MreC, domain 2"/>
    <property type="match status" value="1"/>
</dbReference>
<organism evidence="2 3">
    <name type="scientific">Helicobacter pullorum</name>
    <dbReference type="NCBI Taxonomy" id="35818"/>
    <lineage>
        <taxon>Bacteria</taxon>
        <taxon>Pseudomonadati</taxon>
        <taxon>Campylobacterota</taxon>
        <taxon>Epsilonproteobacteria</taxon>
        <taxon>Campylobacterales</taxon>
        <taxon>Helicobacteraceae</taxon>
        <taxon>Helicobacter</taxon>
    </lineage>
</organism>
<proteinExistence type="predicted"/>
<evidence type="ECO:0000313" key="2">
    <source>
        <dbReference type="EMBL" id="STQ88053.1"/>
    </source>
</evidence>
<dbReference type="RefSeq" id="WP_081302425.1">
    <property type="nucleotide sequence ID" value="NZ_DYWB01000005.1"/>
</dbReference>
<dbReference type="Proteomes" id="UP000255269">
    <property type="component" value="Unassembled WGS sequence"/>
</dbReference>
<dbReference type="InterPro" id="IPR055342">
    <property type="entry name" value="MreC_beta-barrel_core"/>
</dbReference>
<sequence>MKKLFLWIIFITIALFLSMQVSKEIHTKVLFVSDSIKIGILNLNNNIINAITRHFNQAEQIKHLTNELKNKESIQYSFDFLTNQHNELLHSIHSNLDLNLPNFHLVRTISYVNINDYTKIWLEVDHQETITKTKNVIFGLIHNNQVAGIATLSNGRFIGFLNGDEKCSYSVIVGPNKSPGIAKYDPNKGFIIDYIPLYPKIQVGDNIYTSGYDEIFYPNILVGQVESIEERQNYQIATIKLASNQTSQFYWLVDIDNQERSFLQNNSNSQQNSNQK</sequence>
<protein>
    <submittedName>
        <fullName evidence="2">Rod shape-determining protein</fullName>
    </submittedName>
</protein>
<gene>
    <name evidence="2" type="primary">mreC</name>
    <name evidence="2" type="ORF">NCTC13156_00880</name>
</gene>
<dbReference type="EMBL" id="UGJF01000001">
    <property type="protein sequence ID" value="STQ88053.1"/>
    <property type="molecule type" value="Genomic_DNA"/>
</dbReference>
<reference evidence="2 3" key="1">
    <citation type="submission" date="2018-06" db="EMBL/GenBank/DDBJ databases">
        <authorList>
            <consortium name="Pathogen Informatics"/>
            <person name="Doyle S."/>
        </authorList>
    </citation>
    <scope>NUCLEOTIDE SEQUENCE [LARGE SCALE GENOMIC DNA]</scope>
    <source>
        <strain evidence="2 3">NCTC13156</strain>
    </source>
</reference>
<evidence type="ECO:0000259" key="1">
    <source>
        <dbReference type="Pfam" id="PF04085"/>
    </source>
</evidence>
<feature type="domain" description="Rod shape-determining protein MreC beta-barrel core" evidence="1">
    <location>
        <begin position="164"/>
        <end position="244"/>
    </location>
</feature>
<dbReference type="AlphaFoldDB" id="A0A377Q2G5"/>
<dbReference type="NCBIfam" id="NF010507">
    <property type="entry name" value="PRK13922.10-6"/>
    <property type="match status" value="1"/>
</dbReference>
<dbReference type="InterPro" id="IPR042175">
    <property type="entry name" value="Cell/Rod_MreC_2"/>
</dbReference>